<feature type="compositionally biased region" description="Polar residues" evidence="1">
    <location>
        <begin position="1"/>
        <end position="24"/>
    </location>
</feature>
<keyword evidence="3" id="KW-1185">Reference proteome</keyword>
<evidence type="ECO:0000313" key="2">
    <source>
        <dbReference type="EMBL" id="TGO17138.1"/>
    </source>
</evidence>
<comment type="caution">
    <text evidence="2">The sequence shown here is derived from an EMBL/GenBank/DDBJ whole genome shotgun (WGS) entry which is preliminary data.</text>
</comment>
<dbReference type="OrthoDB" id="3537772at2759"/>
<protein>
    <submittedName>
        <fullName evidence="2">Uncharacterized protein</fullName>
    </submittedName>
</protein>
<dbReference type="EMBL" id="PQXH01000020">
    <property type="protein sequence ID" value="TGO17138.1"/>
    <property type="molecule type" value="Genomic_DNA"/>
</dbReference>
<dbReference type="Proteomes" id="UP000297777">
    <property type="component" value="Unassembled WGS sequence"/>
</dbReference>
<feature type="compositionally biased region" description="Basic and acidic residues" evidence="1">
    <location>
        <begin position="132"/>
        <end position="151"/>
    </location>
</feature>
<evidence type="ECO:0000313" key="3">
    <source>
        <dbReference type="Proteomes" id="UP000297777"/>
    </source>
</evidence>
<reference evidence="2 3" key="1">
    <citation type="submission" date="2017-12" db="EMBL/GenBank/DDBJ databases">
        <title>Comparative genomics of Botrytis spp.</title>
        <authorList>
            <person name="Valero-Jimenez C.A."/>
            <person name="Tapia P."/>
            <person name="Veloso J."/>
            <person name="Silva-Moreno E."/>
            <person name="Staats M."/>
            <person name="Valdes J.H."/>
            <person name="Van Kan J.A.L."/>
        </authorList>
    </citation>
    <scope>NUCLEOTIDE SEQUENCE [LARGE SCALE GENOMIC DNA]</scope>
    <source>
        <strain evidence="2 3">Bt9001</strain>
    </source>
</reference>
<evidence type="ECO:0000256" key="1">
    <source>
        <dbReference type="SAM" id="MobiDB-lite"/>
    </source>
</evidence>
<organism evidence="2 3">
    <name type="scientific">Botrytis tulipae</name>
    <dbReference type="NCBI Taxonomy" id="87230"/>
    <lineage>
        <taxon>Eukaryota</taxon>
        <taxon>Fungi</taxon>
        <taxon>Dikarya</taxon>
        <taxon>Ascomycota</taxon>
        <taxon>Pezizomycotina</taxon>
        <taxon>Leotiomycetes</taxon>
        <taxon>Helotiales</taxon>
        <taxon>Sclerotiniaceae</taxon>
        <taxon>Botrytis</taxon>
    </lineage>
</organism>
<proteinExistence type="predicted"/>
<accession>A0A4Z1F0R3</accession>
<dbReference type="AlphaFoldDB" id="A0A4Z1F0R3"/>
<gene>
    <name evidence="2" type="ORF">BTUL_0020g00230</name>
</gene>
<feature type="region of interest" description="Disordered" evidence="1">
    <location>
        <begin position="132"/>
        <end position="174"/>
    </location>
</feature>
<feature type="region of interest" description="Disordered" evidence="1">
    <location>
        <begin position="1"/>
        <end position="30"/>
    </location>
</feature>
<name>A0A4Z1F0R3_9HELO</name>
<sequence>MSNRSGHQSVKTEHGSSASQASSTDPKELPCYILSPGNHYTLGTYPNNHKTKELRGRKNYVCELSSRCSPLNSLKEIEKHIQDHHMEKHCGFIGHRDARREHVDTSECHKDSERRKKRDDNLAYLTKKKEQARFKDGEERRMRYEEEDRLRMSGNGRTSGASGGSAASGGRRRV</sequence>